<dbReference type="GO" id="GO:0004177">
    <property type="term" value="F:aminopeptidase activity"/>
    <property type="evidence" value="ECO:0007669"/>
    <property type="project" value="UniProtKB-KW"/>
</dbReference>
<dbReference type="Proteomes" id="UP000011014">
    <property type="component" value="Unassembled WGS sequence"/>
</dbReference>
<comment type="catalytic activity">
    <reaction evidence="1">
        <text>Release of an N-terminal aspartate or glutamate from a peptide, with a preference for aspartate.</text>
        <dbReference type="EC" id="3.4.11.21"/>
    </reaction>
</comment>
<dbReference type="Pfam" id="PF02127">
    <property type="entry name" value="Peptidase_M18"/>
    <property type="match status" value="1"/>
</dbReference>
<dbReference type="GO" id="GO:0008237">
    <property type="term" value="F:metallopeptidase activity"/>
    <property type="evidence" value="ECO:0007669"/>
    <property type="project" value="UniProtKB-KW"/>
</dbReference>
<dbReference type="PANTHER" id="PTHR28570">
    <property type="entry name" value="ASPARTYL AMINOPEPTIDASE"/>
    <property type="match status" value="1"/>
</dbReference>
<dbReference type="GO" id="GO:0006508">
    <property type="term" value="P:proteolysis"/>
    <property type="evidence" value="ECO:0007669"/>
    <property type="project" value="UniProtKB-KW"/>
</dbReference>
<dbReference type="AlphaFoldDB" id="E4YTS4"/>
<keyword evidence="9 13" id="KW-0479">Metal-binding</keyword>
<dbReference type="EMBL" id="FN655346">
    <property type="protein sequence ID" value="CBY38863.1"/>
    <property type="molecule type" value="Genomic_DNA"/>
</dbReference>
<dbReference type="PRINTS" id="PR00932">
    <property type="entry name" value="AMINO1PTASE"/>
</dbReference>
<comment type="cofactor">
    <cofactor evidence="2">
        <name>Zn(2+)</name>
        <dbReference type="ChEBI" id="CHEBI:29105"/>
    </cofactor>
</comment>
<keyword evidence="8 13" id="KW-0645">Protease</keyword>
<evidence type="ECO:0000256" key="8">
    <source>
        <dbReference type="ARBA" id="ARBA00022670"/>
    </source>
</evidence>
<evidence type="ECO:0000256" key="10">
    <source>
        <dbReference type="ARBA" id="ARBA00022801"/>
    </source>
</evidence>
<sequence length="477" mass="52999">MGFGKKKSGLSQVNAWIKAKSRKSMREKERKESTSTSVGNLTNEFLDFLDQTPSPWHVAAVSKKKLLQSGFVELKESQDWNIKPNMKFFFQREALTAAFVVGSDWKPGNEFCPVAGHIDSPGLRLRQKSDISHDGSIKISMEMYGGGLWHTWFDRELTLSGLAIIRTPSGQMEKKLVTLDRPVGSIPNLCVHLGVDELKDGFKPRKEDHMNMILGRSKTSDPKKEYPTSLIGKHPQELLLLIAQHLNVQAADIVDLDLCFSTYQNANVGGINDEYIYSGRLDNLTTCYEHFSANKTACSGIILYDHEEVGNTSSTGACSAITEMALRRISKSSENIFAYEQSMSQSFLLSCDMAHGLHPNYAEKHATNFKPNLGDALKYSVMQNFSSTALGSTLVRQICESADLPLVEMSAHQDQRCGQTLGPKVSANLGILVADIGVSQLAMHSCREMMAAKDVLHLSTFFLSYFNNFAALLRKHK</sequence>
<keyword evidence="7 13" id="KW-0031">Aminopeptidase</keyword>
<evidence type="ECO:0000256" key="9">
    <source>
        <dbReference type="ARBA" id="ARBA00022723"/>
    </source>
</evidence>
<organism evidence="14">
    <name type="scientific">Oikopleura dioica</name>
    <name type="common">Tunicate</name>
    <dbReference type="NCBI Taxonomy" id="34765"/>
    <lineage>
        <taxon>Eukaryota</taxon>
        <taxon>Metazoa</taxon>
        <taxon>Chordata</taxon>
        <taxon>Tunicata</taxon>
        <taxon>Appendicularia</taxon>
        <taxon>Copelata</taxon>
        <taxon>Oikopleuridae</taxon>
        <taxon>Oikopleura</taxon>
    </lineage>
</organism>
<gene>
    <name evidence="14" type="ORF">GSOID_T00019391001</name>
</gene>
<dbReference type="EC" id="3.4.11.21" evidence="5"/>
<keyword evidence="10 13" id="KW-0378">Hydrolase</keyword>
<evidence type="ECO:0000256" key="4">
    <source>
        <dbReference type="ARBA" id="ARBA00011395"/>
    </source>
</evidence>
<dbReference type="Gene3D" id="3.40.630.10">
    <property type="entry name" value="Zn peptidases"/>
    <property type="match status" value="1"/>
</dbReference>
<name>E4YTS4_OIKDI</name>
<dbReference type="GO" id="GO:0005737">
    <property type="term" value="C:cytoplasm"/>
    <property type="evidence" value="ECO:0007669"/>
    <property type="project" value="UniProtKB-ARBA"/>
</dbReference>
<dbReference type="Gene3D" id="2.30.250.10">
    <property type="entry name" value="Aminopeptidase i, Domain 2"/>
    <property type="match status" value="1"/>
</dbReference>
<reference evidence="14" key="1">
    <citation type="journal article" date="2010" name="Science">
        <title>Plasticity of animal genome architecture unmasked by rapid evolution of a pelagic tunicate.</title>
        <authorList>
            <person name="Denoeud F."/>
            <person name="Henriet S."/>
            <person name="Mungpakdee S."/>
            <person name="Aury J.M."/>
            <person name="Da Silva C."/>
            <person name="Brinkmann H."/>
            <person name="Mikhaleva J."/>
            <person name="Olsen L.C."/>
            <person name="Jubin C."/>
            <person name="Canestro C."/>
            <person name="Bouquet J.M."/>
            <person name="Danks G."/>
            <person name="Poulain J."/>
            <person name="Campsteijn C."/>
            <person name="Adamski M."/>
            <person name="Cross I."/>
            <person name="Yadetie F."/>
            <person name="Muffato M."/>
            <person name="Louis A."/>
            <person name="Butcher S."/>
            <person name="Tsagkogeorga G."/>
            <person name="Konrad A."/>
            <person name="Singh S."/>
            <person name="Jensen M.F."/>
            <person name="Cong E.H."/>
            <person name="Eikeseth-Otteraa H."/>
            <person name="Noel B."/>
            <person name="Anthouard V."/>
            <person name="Porcel B.M."/>
            <person name="Kachouri-Lafond R."/>
            <person name="Nishino A."/>
            <person name="Ugolini M."/>
            <person name="Chourrout P."/>
            <person name="Nishida H."/>
            <person name="Aasland R."/>
            <person name="Huzurbazar S."/>
            <person name="Westhof E."/>
            <person name="Delsuc F."/>
            <person name="Lehrach H."/>
            <person name="Reinhardt R."/>
            <person name="Weissenbach J."/>
            <person name="Roy S.W."/>
            <person name="Artiguenave F."/>
            <person name="Postlethwait J.H."/>
            <person name="Manak J.R."/>
            <person name="Thompson E.M."/>
            <person name="Jaillon O."/>
            <person name="Du Pasquier L."/>
            <person name="Boudinot P."/>
            <person name="Liberles D.A."/>
            <person name="Volff J.N."/>
            <person name="Philippe H."/>
            <person name="Lenhard B."/>
            <person name="Roest Crollius H."/>
            <person name="Wincker P."/>
            <person name="Chourrout D."/>
        </authorList>
    </citation>
    <scope>NUCLEOTIDE SEQUENCE [LARGE SCALE GENOMIC DNA]</scope>
</reference>
<dbReference type="SUPFAM" id="SSF53187">
    <property type="entry name" value="Zn-dependent exopeptidases"/>
    <property type="match status" value="1"/>
</dbReference>
<evidence type="ECO:0000256" key="11">
    <source>
        <dbReference type="ARBA" id="ARBA00022833"/>
    </source>
</evidence>
<evidence type="ECO:0000256" key="13">
    <source>
        <dbReference type="RuleBase" id="RU004386"/>
    </source>
</evidence>
<evidence type="ECO:0000256" key="5">
    <source>
        <dbReference type="ARBA" id="ARBA00011965"/>
    </source>
</evidence>
<evidence type="ECO:0000256" key="2">
    <source>
        <dbReference type="ARBA" id="ARBA00001947"/>
    </source>
</evidence>
<dbReference type="NCBIfam" id="NF002759">
    <property type="entry name" value="PRK02813.1"/>
    <property type="match status" value="1"/>
</dbReference>
<proteinExistence type="inferred from homology"/>
<keyword evidence="12 13" id="KW-0482">Metalloprotease</keyword>
<evidence type="ECO:0000256" key="7">
    <source>
        <dbReference type="ARBA" id="ARBA00022438"/>
    </source>
</evidence>
<evidence type="ECO:0000256" key="12">
    <source>
        <dbReference type="ARBA" id="ARBA00023049"/>
    </source>
</evidence>
<dbReference type="SUPFAM" id="SSF101821">
    <property type="entry name" value="Aminopeptidase/glucanase lid domain"/>
    <property type="match status" value="1"/>
</dbReference>
<accession>E4YTS4</accession>
<dbReference type="GO" id="GO:0008270">
    <property type="term" value="F:zinc ion binding"/>
    <property type="evidence" value="ECO:0007669"/>
    <property type="project" value="InterPro"/>
</dbReference>
<dbReference type="InterPro" id="IPR023358">
    <property type="entry name" value="Peptidase_M18_dom2"/>
</dbReference>
<protein>
    <recommendedName>
        <fullName evidence="6">Aspartyl aminopeptidase</fullName>
        <ecNumber evidence="5">3.4.11.21</ecNumber>
    </recommendedName>
</protein>
<evidence type="ECO:0000256" key="6">
    <source>
        <dbReference type="ARBA" id="ARBA00015118"/>
    </source>
</evidence>
<evidence type="ECO:0000313" key="14">
    <source>
        <dbReference type="EMBL" id="CBY38863.1"/>
    </source>
</evidence>
<dbReference type="InterPro" id="IPR001948">
    <property type="entry name" value="Peptidase_M18"/>
</dbReference>
<evidence type="ECO:0000256" key="3">
    <source>
        <dbReference type="ARBA" id="ARBA00008290"/>
    </source>
</evidence>
<comment type="subunit">
    <text evidence="4">Tetrahedron-shaped homododecamer built from six homodimers.</text>
</comment>
<evidence type="ECO:0000256" key="1">
    <source>
        <dbReference type="ARBA" id="ARBA00001335"/>
    </source>
</evidence>
<keyword evidence="11 13" id="KW-0862">Zinc</keyword>
<dbReference type="PANTHER" id="PTHR28570:SF3">
    <property type="entry name" value="ASPARTYL AMINOPEPTIDASE"/>
    <property type="match status" value="1"/>
</dbReference>
<comment type="similarity">
    <text evidence="3 13">Belongs to the peptidase M18 family.</text>
</comment>